<evidence type="ECO:0000256" key="1">
    <source>
        <dbReference type="ARBA" id="ARBA00005595"/>
    </source>
</evidence>
<proteinExistence type="inferred from homology"/>
<organism evidence="2 3">
    <name type="scientific">Verticillium longisporum</name>
    <name type="common">Verticillium dahliae var. longisporum</name>
    <dbReference type="NCBI Taxonomy" id="100787"/>
    <lineage>
        <taxon>Eukaryota</taxon>
        <taxon>Fungi</taxon>
        <taxon>Dikarya</taxon>
        <taxon>Ascomycota</taxon>
        <taxon>Pezizomycotina</taxon>
        <taxon>Sordariomycetes</taxon>
        <taxon>Hypocreomycetidae</taxon>
        <taxon>Glomerellales</taxon>
        <taxon>Plectosphaerellaceae</taxon>
        <taxon>Verticillium</taxon>
    </lineage>
</organism>
<comment type="similarity">
    <text evidence="1">Belongs to the CWC16 family.</text>
</comment>
<protein>
    <submittedName>
        <fullName evidence="2">Uncharacterized protein</fullName>
    </submittedName>
</protein>
<dbReference type="GO" id="GO:0071014">
    <property type="term" value="C:post-mRNA release spliceosomal complex"/>
    <property type="evidence" value="ECO:0007669"/>
    <property type="project" value="TreeGrafter"/>
</dbReference>
<name>A0A0G4NQ98_VERLO</name>
<evidence type="ECO:0000313" key="3">
    <source>
        <dbReference type="Proteomes" id="UP000045706"/>
    </source>
</evidence>
<dbReference type="PANTHER" id="PTHR12111:SF2">
    <property type="entry name" value="SPLICING FACTOR YJU2B-RELATED"/>
    <property type="match status" value="1"/>
</dbReference>
<dbReference type="PANTHER" id="PTHR12111">
    <property type="entry name" value="SPLICING FACTOR YJU2"/>
    <property type="match status" value="1"/>
</dbReference>
<reference evidence="3" key="1">
    <citation type="submission" date="2015-05" db="EMBL/GenBank/DDBJ databases">
        <authorList>
            <person name="Fogelqvist Johan"/>
        </authorList>
    </citation>
    <scope>NUCLEOTIDE SEQUENCE [LARGE SCALE GENOMIC DNA]</scope>
</reference>
<evidence type="ECO:0000313" key="2">
    <source>
        <dbReference type="EMBL" id="CRK48657.1"/>
    </source>
</evidence>
<gene>
    <name evidence="2" type="ORF">BN1723_020625</name>
</gene>
<dbReference type="Proteomes" id="UP000045706">
    <property type="component" value="Unassembled WGS sequence"/>
</dbReference>
<dbReference type="GO" id="GO:0000398">
    <property type="term" value="P:mRNA splicing, via spliceosome"/>
    <property type="evidence" value="ECO:0007669"/>
    <property type="project" value="InterPro"/>
</dbReference>
<sequence length="96" mass="10518">MQGFNMGRYVPPDLEGTVSGNALHAKLPPGRSAAKPGVQTVRFEMPFAIWCSTCPKPTIIGQGVRFNAEKRRTGAYHSTPIWTFRMRHAACGGTIE</sequence>
<feature type="non-terminal residue" evidence="2">
    <location>
        <position position="96"/>
    </location>
</feature>
<dbReference type="InterPro" id="IPR007590">
    <property type="entry name" value="Saf4/Yju2"/>
</dbReference>
<dbReference type="AlphaFoldDB" id="A0A0G4NQ98"/>
<dbReference type="Pfam" id="PF04502">
    <property type="entry name" value="Saf4_Yju2"/>
    <property type="match status" value="1"/>
</dbReference>
<accession>A0A0G4NQ98</accession>
<dbReference type="EMBL" id="CVQI01037772">
    <property type="protein sequence ID" value="CRK48657.1"/>
    <property type="molecule type" value="Genomic_DNA"/>
</dbReference>
<dbReference type="GO" id="GO:0005684">
    <property type="term" value="C:U2-type spliceosomal complex"/>
    <property type="evidence" value="ECO:0007669"/>
    <property type="project" value="TreeGrafter"/>
</dbReference>